<dbReference type="InterPro" id="IPR004358">
    <property type="entry name" value="Sig_transdc_His_kin-like_C"/>
</dbReference>
<keyword evidence="13" id="KW-0175">Coiled coil</keyword>
<dbReference type="InterPro" id="IPR036097">
    <property type="entry name" value="HisK_dim/P_sf"/>
</dbReference>
<organism evidence="18 19">
    <name type="scientific">Falsibacillus albus</name>
    <dbReference type="NCBI Taxonomy" id="2478915"/>
    <lineage>
        <taxon>Bacteria</taxon>
        <taxon>Bacillati</taxon>
        <taxon>Bacillota</taxon>
        <taxon>Bacilli</taxon>
        <taxon>Bacillales</taxon>
        <taxon>Bacillaceae</taxon>
        <taxon>Falsibacillus</taxon>
    </lineage>
</organism>
<dbReference type="GO" id="GO:0000155">
    <property type="term" value="F:phosphorelay sensor kinase activity"/>
    <property type="evidence" value="ECO:0007669"/>
    <property type="project" value="InterPro"/>
</dbReference>
<evidence type="ECO:0000256" key="8">
    <source>
        <dbReference type="ARBA" id="ARBA00022777"/>
    </source>
</evidence>
<keyword evidence="11 14" id="KW-0472">Membrane</keyword>
<keyword evidence="14" id="KW-1133">Transmembrane helix</keyword>
<keyword evidence="5 12" id="KW-0597">Phosphoprotein</keyword>
<evidence type="ECO:0000256" key="10">
    <source>
        <dbReference type="ARBA" id="ARBA00023012"/>
    </source>
</evidence>
<keyword evidence="9" id="KW-0067">ATP-binding</keyword>
<dbReference type="AlphaFoldDB" id="A0A3L7JZF0"/>
<comment type="catalytic activity">
    <reaction evidence="1">
        <text>ATP + protein L-histidine = ADP + protein N-phospho-L-histidine.</text>
        <dbReference type="EC" id="2.7.13.3"/>
    </reaction>
</comment>
<dbReference type="SMART" id="SM00448">
    <property type="entry name" value="REC"/>
    <property type="match status" value="1"/>
</dbReference>
<evidence type="ECO:0000256" key="13">
    <source>
        <dbReference type="SAM" id="Coils"/>
    </source>
</evidence>
<dbReference type="Gene3D" id="3.30.450.40">
    <property type="match status" value="1"/>
</dbReference>
<evidence type="ECO:0000256" key="14">
    <source>
        <dbReference type="SAM" id="Phobius"/>
    </source>
</evidence>
<dbReference type="CDD" id="cd06225">
    <property type="entry name" value="HAMP"/>
    <property type="match status" value="1"/>
</dbReference>
<dbReference type="PANTHER" id="PTHR43547:SF2">
    <property type="entry name" value="HYBRID SIGNAL TRANSDUCTION HISTIDINE KINASE C"/>
    <property type="match status" value="1"/>
</dbReference>
<evidence type="ECO:0000259" key="17">
    <source>
        <dbReference type="PROSITE" id="PS50885"/>
    </source>
</evidence>
<dbReference type="Pfam" id="PF02518">
    <property type="entry name" value="HATPase_c"/>
    <property type="match status" value="1"/>
</dbReference>
<evidence type="ECO:0000256" key="3">
    <source>
        <dbReference type="ARBA" id="ARBA00012438"/>
    </source>
</evidence>
<evidence type="ECO:0000256" key="2">
    <source>
        <dbReference type="ARBA" id="ARBA00004651"/>
    </source>
</evidence>
<dbReference type="PANTHER" id="PTHR43547">
    <property type="entry name" value="TWO-COMPONENT HISTIDINE KINASE"/>
    <property type="match status" value="1"/>
</dbReference>
<dbReference type="Proteomes" id="UP000276770">
    <property type="component" value="Unassembled WGS sequence"/>
</dbReference>
<dbReference type="FunFam" id="3.30.565.10:FF:000006">
    <property type="entry name" value="Sensor histidine kinase WalK"/>
    <property type="match status" value="1"/>
</dbReference>
<dbReference type="SMART" id="SM00388">
    <property type="entry name" value="HisKA"/>
    <property type="match status" value="1"/>
</dbReference>
<dbReference type="InterPro" id="IPR029016">
    <property type="entry name" value="GAF-like_dom_sf"/>
</dbReference>
<evidence type="ECO:0000313" key="19">
    <source>
        <dbReference type="Proteomes" id="UP000276770"/>
    </source>
</evidence>
<dbReference type="SUPFAM" id="SSF52172">
    <property type="entry name" value="CheY-like"/>
    <property type="match status" value="1"/>
</dbReference>
<feature type="transmembrane region" description="Helical" evidence="14">
    <location>
        <begin position="187"/>
        <end position="207"/>
    </location>
</feature>
<dbReference type="InterPro" id="IPR036890">
    <property type="entry name" value="HATPase_C_sf"/>
</dbReference>
<dbReference type="SUPFAM" id="SSF158472">
    <property type="entry name" value="HAMP domain-like"/>
    <property type="match status" value="1"/>
</dbReference>
<dbReference type="SMART" id="SM00387">
    <property type="entry name" value="HATPase_c"/>
    <property type="match status" value="1"/>
</dbReference>
<dbReference type="GO" id="GO:0005524">
    <property type="term" value="F:ATP binding"/>
    <property type="evidence" value="ECO:0007669"/>
    <property type="project" value="UniProtKB-KW"/>
</dbReference>
<dbReference type="SUPFAM" id="SSF55785">
    <property type="entry name" value="PYP-like sensor domain (PAS domain)"/>
    <property type="match status" value="1"/>
</dbReference>
<dbReference type="PRINTS" id="PR00344">
    <property type="entry name" value="BCTRLSENSOR"/>
</dbReference>
<dbReference type="Pfam" id="PF00072">
    <property type="entry name" value="Response_reg"/>
    <property type="match status" value="1"/>
</dbReference>
<dbReference type="Gene3D" id="1.10.287.130">
    <property type="match status" value="1"/>
</dbReference>
<feature type="domain" description="HAMP" evidence="17">
    <location>
        <begin position="212"/>
        <end position="265"/>
    </location>
</feature>
<evidence type="ECO:0000256" key="1">
    <source>
        <dbReference type="ARBA" id="ARBA00000085"/>
    </source>
</evidence>
<comment type="subcellular location">
    <subcellularLocation>
        <location evidence="2">Cell membrane</location>
        <topology evidence="2">Multi-pass membrane protein</topology>
    </subcellularLocation>
</comment>
<name>A0A3L7JZF0_9BACI</name>
<dbReference type="InterPro" id="IPR005467">
    <property type="entry name" value="His_kinase_dom"/>
</dbReference>
<keyword evidence="14" id="KW-0812">Transmembrane</keyword>
<evidence type="ECO:0000259" key="15">
    <source>
        <dbReference type="PROSITE" id="PS50109"/>
    </source>
</evidence>
<keyword evidence="7" id="KW-0547">Nucleotide-binding</keyword>
<dbReference type="InterPro" id="IPR003661">
    <property type="entry name" value="HisK_dim/P_dom"/>
</dbReference>
<dbReference type="SUPFAM" id="SSF55781">
    <property type="entry name" value="GAF domain-like"/>
    <property type="match status" value="1"/>
</dbReference>
<dbReference type="Gene3D" id="3.40.50.2300">
    <property type="match status" value="1"/>
</dbReference>
<evidence type="ECO:0000256" key="9">
    <source>
        <dbReference type="ARBA" id="ARBA00022840"/>
    </source>
</evidence>
<protein>
    <recommendedName>
        <fullName evidence="3">histidine kinase</fullName>
        <ecNumber evidence="3">2.7.13.3</ecNumber>
    </recommendedName>
</protein>
<keyword evidence="8" id="KW-0418">Kinase</keyword>
<dbReference type="InterPro" id="IPR011006">
    <property type="entry name" value="CheY-like_superfamily"/>
</dbReference>
<dbReference type="FunFam" id="1.10.287.130:FF:000001">
    <property type="entry name" value="Two-component sensor histidine kinase"/>
    <property type="match status" value="1"/>
</dbReference>
<keyword evidence="10" id="KW-0902">Two-component regulatory system</keyword>
<accession>A0A3L7JZF0</accession>
<dbReference type="EC" id="2.7.13.3" evidence="3"/>
<dbReference type="EMBL" id="RCVZ01000004">
    <property type="protein sequence ID" value="RLQ96143.1"/>
    <property type="molecule type" value="Genomic_DNA"/>
</dbReference>
<feature type="transmembrane region" description="Helical" evidence="14">
    <location>
        <begin position="15"/>
        <end position="35"/>
    </location>
</feature>
<comment type="caution">
    <text evidence="18">The sequence shown here is derived from an EMBL/GenBank/DDBJ whole genome shotgun (WGS) entry which is preliminary data.</text>
</comment>
<evidence type="ECO:0000313" key="18">
    <source>
        <dbReference type="EMBL" id="RLQ96143.1"/>
    </source>
</evidence>
<reference evidence="18 19" key="1">
    <citation type="submission" date="2018-10" db="EMBL/GenBank/DDBJ databases">
        <title>Falsibacillus sp. genome draft.</title>
        <authorList>
            <person name="Shi S."/>
        </authorList>
    </citation>
    <scope>NUCLEOTIDE SEQUENCE [LARGE SCALE GENOMIC DNA]</scope>
    <source>
        <strain evidence="18 19">GY 10110</strain>
    </source>
</reference>
<feature type="domain" description="Histidine kinase" evidence="15">
    <location>
        <begin position="589"/>
        <end position="804"/>
    </location>
</feature>
<dbReference type="InterPro" id="IPR035965">
    <property type="entry name" value="PAS-like_dom_sf"/>
</dbReference>
<keyword evidence="6" id="KW-0808">Transferase</keyword>
<evidence type="ECO:0000256" key="5">
    <source>
        <dbReference type="ARBA" id="ARBA00022553"/>
    </source>
</evidence>
<dbReference type="Pfam" id="PF00672">
    <property type="entry name" value="HAMP"/>
    <property type="match status" value="1"/>
</dbReference>
<dbReference type="CDD" id="cd00075">
    <property type="entry name" value="HATPase"/>
    <property type="match status" value="1"/>
</dbReference>
<dbReference type="Gene3D" id="3.30.565.10">
    <property type="entry name" value="Histidine kinase-like ATPase, C-terminal domain"/>
    <property type="match status" value="1"/>
</dbReference>
<evidence type="ECO:0000256" key="11">
    <source>
        <dbReference type="ARBA" id="ARBA00023136"/>
    </source>
</evidence>
<feature type="coiled-coil region" evidence="13">
    <location>
        <begin position="260"/>
        <end position="298"/>
    </location>
</feature>
<dbReference type="PROSITE" id="PS50109">
    <property type="entry name" value="HIS_KIN"/>
    <property type="match status" value="1"/>
</dbReference>
<dbReference type="SMART" id="SM00304">
    <property type="entry name" value="HAMP"/>
    <property type="match status" value="1"/>
</dbReference>
<evidence type="ECO:0000259" key="16">
    <source>
        <dbReference type="PROSITE" id="PS50110"/>
    </source>
</evidence>
<dbReference type="InterPro" id="IPR003660">
    <property type="entry name" value="HAMP_dom"/>
</dbReference>
<feature type="modified residue" description="4-aspartylphosphate" evidence="12">
    <location>
        <position position="874"/>
    </location>
</feature>
<dbReference type="PROSITE" id="PS50110">
    <property type="entry name" value="RESPONSE_REGULATORY"/>
    <property type="match status" value="1"/>
</dbReference>
<dbReference type="CDD" id="cd00082">
    <property type="entry name" value="HisKA"/>
    <property type="match status" value="1"/>
</dbReference>
<evidence type="ECO:0000256" key="6">
    <source>
        <dbReference type="ARBA" id="ARBA00022679"/>
    </source>
</evidence>
<dbReference type="PROSITE" id="PS50885">
    <property type="entry name" value="HAMP"/>
    <property type="match status" value="1"/>
</dbReference>
<dbReference type="RefSeq" id="WP_121679995.1">
    <property type="nucleotide sequence ID" value="NZ_RCVZ01000004.1"/>
</dbReference>
<dbReference type="CDD" id="cd17574">
    <property type="entry name" value="REC_OmpR"/>
    <property type="match status" value="1"/>
</dbReference>
<evidence type="ECO:0000256" key="12">
    <source>
        <dbReference type="PROSITE-ProRule" id="PRU00169"/>
    </source>
</evidence>
<keyword evidence="4" id="KW-1003">Cell membrane</keyword>
<dbReference type="Pfam" id="PF00512">
    <property type="entry name" value="HisKA"/>
    <property type="match status" value="1"/>
</dbReference>
<dbReference type="Gene3D" id="6.10.340.10">
    <property type="match status" value="1"/>
</dbReference>
<feature type="domain" description="Response regulatory" evidence="16">
    <location>
        <begin position="825"/>
        <end position="942"/>
    </location>
</feature>
<evidence type="ECO:0000256" key="7">
    <source>
        <dbReference type="ARBA" id="ARBA00022741"/>
    </source>
</evidence>
<dbReference type="SUPFAM" id="SSF55874">
    <property type="entry name" value="ATPase domain of HSP90 chaperone/DNA topoisomerase II/histidine kinase"/>
    <property type="match status" value="1"/>
</dbReference>
<dbReference type="GO" id="GO:0005886">
    <property type="term" value="C:plasma membrane"/>
    <property type="evidence" value="ECO:0007669"/>
    <property type="project" value="UniProtKB-SubCell"/>
</dbReference>
<dbReference type="InterPro" id="IPR001789">
    <property type="entry name" value="Sig_transdc_resp-reg_receiver"/>
</dbReference>
<dbReference type="InterPro" id="IPR003594">
    <property type="entry name" value="HATPase_dom"/>
</dbReference>
<gene>
    <name evidence="18" type="ORF">D9X91_07585</name>
</gene>
<proteinExistence type="predicted"/>
<dbReference type="Gene3D" id="3.30.450.20">
    <property type="entry name" value="PAS domain"/>
    <property type="match status" value="1"/>
</dbReference>
<sequence length="956" mass="108396">MNFNQYVRKSLSRQFIVLMSLFILLFILGTAILSLTEKYLYTSYTNERAILVKKVNLARQIDQTFTSAMFDIRGYFAFHNSSLKDRAIDNENDIEKMKEDFQKLSSTSEDKEFEKNLADFQGYYFTSALPKNIAYFEKGQTDKVIAFANNGGTAKINAFEDDAKSYITLLSDQLNQNVLNLTKEQTYLQLGFILYILLILFALFRIIRIMVRQVGQPLSQFAFAANEIAKGKDAEIQVDESRRDELGALAIAFKQMVASVQEKEQDLLAHNEELLAQQDELQAQQSELESALTILRDNEAKLNRRNELIHHVSTSLNKKEVLNSIVINMSKIIQADRGIISMTKERTCASFGITEQGASQFQLHLESGILERLNLTKSPFTIKREITSAEKGYHDGTQYSYDLYLPVLSSDGEVIAVMVYSRFGEEFAKESMVEYEALAKQIGVTLDKIKIFEISEADRRLNQDILNTVQEGIQLIDVDGAIIQVNEQLCRMFPSMASGIGLPLQEWKRIMGASTDDPDAFDQFIEGALKDECEQGNTFTYRVKDSHQVYKVYCEDLYNGDKHAGKILVHRNITKEFEVDQMKSEFVSTVSHELRTPLASILGFTELMMNRELKAERQKKYLATILSEANRLTALINDFLDVQRMEAGKQTYEKKYIELKPILNNVINHQQVHTQLHHFTINSDTDNDVILGDKLKIEQIFTNLINNAIKYSPDGGTIKVNLYNKNDRLCVDIEDMGLGIPEEALDKIFTKFYRVDNTDLRRIGGTGLGLAIVQEIVKAHLGDITVRSTYGQGSIFTVSFPSVPSVIDNEAGDDGNDKKKTSPYKIMIIEDDKSLAELISQELSDSGFRIEHHVNGRKALNSLENTIPDAIVLDIMLAEDEDELDGWKIMKHLKEDPELKYIPIIVSTALDEKEKGFQLGANDYLIKPYKSSQLSKAIMQTLLKIGQAGQILVPKE</sequence>
<dbReference type="SUPFAM" id="SSF47384">
    <property type="entry name" value="Homodimeric domain of signal transducing histidine kinase"/>
    <property type="match status" value="1"/>
</dbReference>
<evidence type="ECO:0000256" key="4">
    <source>
        <dbReference type="ARBA" id="ARBA00022475"/>
    </source>
</evidence>
<dbReference type="OrthoDB" id="9813151at2"/>
<keyword evidence="19" id="KW-1185">Reference proteome</keyword>